<reference evidence="1 2" key="1">
    <citation type="submission" date="2021-06" db="EMBL/GenBank/DDBJ databases">
        <title>Actinoplanes lichenicola sp. nov., and Actinoplanes ovalisporus sp. nov., isolated from lichen in Thailand.</title>
        <authorList>
            <person name="Saeng-In P."/>
            <person name="Kanchanasin P."/>
            <person name="Yuki M."/>
            <person name="Kudo T."/>
            <person name="Ohkuma M."/>
            <person name="Phongsopitanun W."/>
            <person name="Tanasupawat S."/>
        </authorList>
    </citation>
    <scope>NUCLEOTIDE SEQUENCE [LARGE SCALE GENOMIC DNA]</scope>
    <source>
        <strain evidence="1 2">NBRC 110975</strain>
    </source>
</reference>
<dbReference type="EMBL" id="JAHKKG010000006">
    <property type="protein sequence ID" value="MBU2666116.1"/>
    <property type="molecule type" value="Genomic_DNA"/>
</dbReference>
<evidence type="ECO:0008006" key="3">
    <source>
        <dbReference type="Google" id="ProtNLM"/>
    </source>
</evidence>
<keyword evidence="2" id="KW-1185">Reference proteome</keyword>
<sequence>MSRNPALPDDLVLKLLEHPAVGRISVAYGRTWSDELFDVMAAHPDVSVREALARSGRVTGEQRARLIDDPSGQVIMALLERPYTRSPQPMPVWAYRKLAEHPKVKRMLSLFHPAELSPAVVAAFADAEDEAVAAWARSAPPSWEPEPVTAEQARAIAGGDSEWERAKLALEPSLTPDVITALTADPGPQVRQYVSMRPELSEEQRAAIDYEVSTDDRLPWLAWVLEADGEQLQRCVDSAHPGIRRSAAGNSRLTADQIATLAADDDFPVRLLLCECQDAVPADLVVRTYLEARVITRGQLLSHPAIVDADLTRYADSPYWGARALVVVDRNAPAELIERLSRDEHPGVRNWTAHDARLSGRRVLELFEDPETTGAAAANPKLPVELMVAILEAPLGSEARPDGVLVLGHTTPTHEPLEEI</sequence>
<name>A0ABS5YRQ0_9ACTN</name>
<proteinExistence type="predicted"/>
<evidence type="ECO:0000313" key="2">
    <source>
        <dbReference type="Proteomes" id="UP001519654"/>
    </source>
</evidence>
<organism evidence="1 2">
    <name type="scientific">Paractinoplanes bogorensis</name>
    <dbReference type="NCBI Taxonomy" id="1610840"/>
    <lineage>
        <taxon>Bacteria</taxon>
        <taxon>Bacillati</taxon>
        <taxon>Actinomycetota</taxon>
        <taxon>Actinomycetes</taxon>
        <taxon>Micromonosporales</taxon>
        <taxon>Micromonosporaceae</taxon>
        <taxon>Paractinoplanes</taxon>
    </lineage>
</organism>
<protein>
    <recommendedName>
        <fullName evidence="3">Leucine rich repeat variant</fullName>
    </recommendedName>
</protein>
<evidence type="ECO:0000313" key="1">
    <source>
        <dbReference type="EMBL" id="MBU2666116.1"/>
    </source>
</evidence>
<dbReference type="RefSeq" id="WP_215789308.1">
    <property type="nucleotide sequence ID" value="NZ_JAHKKG010000006.1"/>
</dbReference>
<dbReference type="Proteomes" id="UP001519654">
    <property type="component" value="Unassembled WGS sequence"/>
</dbReference>
<gene>
    <name evidence="1" type="ORF">KOI35_21610</name>
</gene>
<dbReference type="Gene3D" id="1.25.10.10">
    <property type="entry name" value="Leucine-rich Repeat Variant"/>
    <property type="match status" value="1"/>
</dbReference>
<accession>A0ABS5YRQ0</accession>
<dbReference type="InterPro" id="IPR011989">
    <property type="entry name" value="ARM-like"/>
</dbReference>
<comment type="caution">
    <text evidence="1">The sequence shown here is derived from an EMBL/GenBank/DDBJ whole genome shotgun (WGS) entry which is preliminary data.</text>
</comment>